<dbReference type="OrthoDB" id="142883at2157"/>
<evidence type="ECO:0000313" key="1">
    <source>
        <dbReference type="EMBL" id="KGK97877.1"/>
    </source>
</evidence>
<evidence type="ECO:0000313" key="2">
    <source>
        <dbReference type="Proteomes" id="UP000029859"/>
    </source>
</evidence>
<accession>A0A099SY96</accession>
<comment type="caution">
    <text evidence="1">The sequence shown here is derived from an EMBL/GenBank/DDBJ whole genome shotgun (WGS) entry which is preliminary data.</text>
</comment>
<gene>
    <name evidence="1" type="ORF">LI82_08945</name>
</gene>
<sequence>MEHPEHKSNGEIGILERRHVHADGVVYIGKEANNIDKQELDVRQAQVFVDEDEIKKTILS</sequence>
<keyword evidence="2" id="KW-1185">Reference proteome</keyword>
<dbReference type="AlphaFoldDB" id="A0A099SY96"/>
<reference evidence="1 2" key="1">
    <citation type="submission" date="2014-09" db="EMBL/GenBank/DDBJ databases">
        <title>Draft genome sequence of an obligately methylotrophic methanogen, Methanococcoides methylutens, isolated from marine sediment.</title>
        <authorList>
            <person name="Guan Y."/>
            <person name="Ngugi D.K."/>
            <person name="Blom J."/>
            <person name="Ali S."/>
            <person name="Ferry J.G."/>
            <person name="Stingl U."/>
        </authorList>
    </citation>
    <scope>NUCLEOTIDE SEQUENCE [LARGE SCALE GENOMIC DNA]</scope>
    <source>
        <strain evidence="1 2">DSM 2657</strain>
    </source>
</reference>
<proteinExistence type="predicted"/>
<protein>
    <submittedName>
        <fullName evidence="1">Uncharacterized protein</fullName>
    </submittedName>
</protein>
<organism evidence="1 2">
    <name type="scientific">Methanococcoides methylutens</name>
    <dbReference type="NCBI Taxonomy" id="2226"/>
    <lineage>
        <taxon>Archaea</taxon>
        <taxon>Methanobacteriati</taxon>
        <taxon>Methanobacteriota</taxon>
        <taxon>Stenosarchaea group</taxon>
        <taxon>Methanomicrobia</taxon>
        <taxon>Methanosarcinales</taxon>
        <taxon>Methanosarcinaceae</taxon>
        <taxon>Methanococcoides</taxon>
    </lineage>
</organism>
<dbReference type="EMBL" id="JRHO01000014">
    <property type="protein sequence ID" value="KGK97877.1"/>
    <property type="molecule type" value="Genomic_DNA"/>
</dbReference>
<dbReference type="RefSeq" id="WP_048195004.1">
    <property type="nucleotide sequence ID" value="NZ_CAAGSM010000001.1"/>
</dbReference>
<dbReference type="Proteomes" id="UP000029859">
    <property type="component" value="Unassembled WGS sequence"/>
</dbReference>
<name>A0A099SY96_METMT</name>